<dbReference type="Gene3D" id="3.40.50.300">
    <property type="entry name" value="P-loop containing nucleotide triphosphate hydrolases"/>
    <property type="match status" value="1"/>
</dbReference>
<evidence type="ECO:0000313" key="4">
    <source>
        <dbReference type="Proteomes" id="UP000559027"/>
    </source>
</evidence>
<dbReference type="PANTHER" id="PTHR10039:SF15">
    <property type="entry name" value="NACHT DOMAIN-CONTAINING PROTEIN"/>
    <property type="match status" value="1"/>
</dbReference>
<name>A0A8H5FQD6_9AGAR</name>
<organism evidence="3 4">
    <name type="scientific">Leucocoprinus leucothites</name>
    <dbReference type="NCBI Taxonomy" id="201217"/>
    <lineage>
        <taxon>Eukaryota</taxon>
        <taxon>Fungi</taxon>
        <taxon>Dikarya</taxon>
        <taxon>Basidiomycota</taxon>
        <taxon>Agaricomycotina</taxon>
        <taxon>Agaricomycetes</taxon>
        <taxon>Agaricomycetidae</taxon>
        <taxon>Agaricales</taxon>
        <taxon>Agaricineae</taxon>
        <taxon>Agaricaceae</taxon>
        <taxon>Leucocoprinus</taxon>
    </lineage>
</organism>
<keyword evidence="1" id="KW-0677">Repeat</keyword>
<dbReference type="InterPro" id="IPR056884">
    <property type="entry name" value="NPHP3-like_N"/>
</dbReference>
<dbReference type="PANTHER" id="PTHR10039">
    <property type="entry name" value="AMELOGENIN"/>
    <property type="match status" value="1"/>
</dbReference>
<sequence>MPFFARSKRVNVKGGTFIEAENVLNVHHHPSFDAGFDKLQAASLPQAMHDSSARDPPRCFPGTREEYLRAITIWGKGEWKDSNTRVLWMKGPAGVGKSAIAQTWVEGLKGKHSASFFFSRANHWNDPNKFIPTIAYQLATKYPSYREAVCATIVRDPLVLQKSINTQFQELLVEPLRELSSEDRDACDKTVVVIDGLDECDGLKAQDAIVQVIITSAAEGTSPFLWAFFTRPEPNIVASFSSSEAKDMCWYLTLPVSRDADKDIEAYLRDGFQTIRVMYSIPEDVYWPKEEEILRLVEQSAGLFIYGASAMRFITLGPGLSDPPERLKSLLQIGNNGSHPLSMLDQLYLLIMQQIPKDSLQNTLSILTFRRMIHWPRGTVVSDMCMFLNFSEATFYALLRNLHSVLAVEYFSNDGTPFLRIYHTSFIEFLWSHERSTPDYCIRTQNMFRRLYSACLDLAHAPMPPCSLDPTTGLCSGSCWGGDKEKLAARYSVLFQLIRLPGLMSFSYKLGDDPGSLDRLLLVNWSSAAVHSFPHNLADSGIARFIDKIPEQRRPGIIMCTLARETLLGKVMKLVLQRTPTKIYALGTGRNRVLLVPDKEGFYEDSYRFKAINPSKSSRKSLKDLLSLTQFRVDS</sequence>
<dbReference type="SUPFAM" id="SSF52540">
    <property type="entry name" value="P-loop containing nucleoside triphosphate hydrolases"/>
    <property type="match status" value="1"/>
</dbReference>
<evidence type="ECO:0000313" key="3">
    <source>
        <dbReference type="EMBL" id="KAF5344833.1"/>
    </source>
</evidence>
<comment type="caution">
    <text evidence="3">The sequence shown here is derived from an EMBL/GenBank/DDBJ whole genome shotgun (WGS) entry which is preliminary data.</text>
</comment>
<dbReference type="OrthoDB" id="3262196at2759"/>
<evidence type="ECO:0000259" key="2">
    <source>
        <dbReference type="Pfam" id="PF24883"/>
    </source>
</evidence>
<proteinExistence type="predicted"/>
<dbReference type="AlphaFoldDB" id="A0A8H5FQD6"/>
<evidence type="ECO:0000256" key="1">
    <source>
        <dbReference type="ARBA" id="ARBA00022737"/>
    </source>
</evidence>
<reference evidence="3 4" key="1">
    <citation type="journal article" date="2020" name="ISME J.">
        <title>Uncovering the hidden diversity of litter-decomposition mechanisms in mushroom-forming fungi.</title>
        <authorList>
            <person name="Floudas D."/>
            <person name="Bentzer J."/>
            <person name="Ahren D."/>
            <person name="Johansson T."/>
            <person name="Persson P."/>
            <person name="Tunlid A."/>
        </authorList>
    </citation>
    <scope>NUCLEOTIDE SEQUENCE [LARGE SCALE GENOMIC DNA]</scope>
    <source>
        <strain evidence="3 4">CBS 146.42</strain>
    </source>
</reference>
<dbReference type="InterPro" id="IPR027417">
    <property type="entry name" value="P-loop_NTPase"/>
</dbReference>
<protein>
    <recommendedName>
        <fullName evidence="2">Nephrocystin 3-like N-terminal domain-containing protein</fullName>
    </recommendedName>
</protein>
<keyword evidence="4" id="KW-1185">Reference proteome</keyword>
<gene>
    <name evidence="3" type="ORF">D9756_011097</name>
</gene>
<accession>A0A8H5FQD6</accession>
<feature type="domain" description="Nephrocystin 3-like N-terminal" evidence="2">
    <location>
        <begin position="78"/>
        <end position="222"/>
    </location>
</feature>
<dbReference type="Pfam" id="PF24883">
    <property type="entry name" value="NPHP3_N"/>
    <property type="match status" value="1"/>
</dbReference>
<dbReference type="Proteomes" id="UP000559027">
    <property type="component" value="Unassembled WGS sequence"/>
</dbReference>
<dbReference type="EMBL" id="JAACJO010000056">
    <property type="protein sequence ID" value="KAF5344833.1"/>
    <property type="molecule type" value="Genomic_DNA"/>
</dbReference>